<feature type="transmembrane region" description="Helical" evidence="2">
    <location>
        <begin position="203"/>
        <end position="222"/>
    </location>
</feature>
<accession>A0A8H5HFQ5</accession>
<feature type="region of interest" description="Disordered" evidence="1">
    <location>
        <begin position="56"/>
        <end position="77"/>
    </location>
</feature>
<evidence type="ECO:0000256" key="1">
    <source>
        <dbReference type="SAM" id="MobiDB-lite"/>
    </source>
</evidence>
<feature type="transmembrane region" description="Helical" evidence="2">
    <location>
        <begin position="479"/>
        <end position="501"/>
    </location>
</feature>
<comment type="caution">
    <text evidence="3">The sequence shown here is derived from an EMBL/GenBank/DDBJ whole genome shotgun (WGS) entry which is preliminary data.</text>
</comment>
<keyword evidence="2" id="KW-0812">Transmembrane</keyword>
<feature type="transmembrane region" description="Helical" evidence="2">
    <location>
        <begin position="349"/>
        <end position="369"/>
    </location>
</feature>
<feature type="transmembrane region" description="Helical" evidence="2">
    <location>
        <begin position="390"/>
        <end position="407"/>
    </location>
</feature>
<dbReference type="EMBL" id="JAACJP010000008">
    <property type="protein sequence ID" value="KAF5382499.1"/>
    <property type="molecule type" value="Genomic_DNA"/>
</dbReference>
<proteinExistence type="predicted"/>
<feature type="compositionally biased region" description="Pro residues" evidence="1">
    <location>
        <begin position="1"/>
        <end position="12"/>
    </location>
</feature>
<name>A0A8H5HFQ5_9AGAR</name>
<feature type="transmembrane region" description="Helical" evidence="2">
    <location>
        <begin position="112"/>
        <end position="131"/>
    </location>
</feature>
<keyword evidence="2" id="KW-0472">Membrane</keyword>
<dbReference type="OrthoDB" id="3259324at2759"/>
<feature type="transmembrane region" description="Helical" evidence="2">
    <location>
        <begin position="229"/>
        <end position="252"/>
    </location>
</feature>
<organism evidence="3 4">
    <name type="scientific">Tricholomella constricta</name>
    <dbReference type="NCBI Taxonomy" id="117010"/>
    <lineage>
        <taxon>Eukaryota</taxon>
        <taxon>Fungi</taxon>
        <taxon>Dikarya</taxon>
        <taxon>Basidiomycota</taxon>
        <taxon>Agaricomycotina</taxon>
        <taxon>Agaricomycetes</taxon>
        <taxon>Agaricomycetidae</taxon>
        <taxon>Agaricales</taxon>
        <taxon>Tricholomatineae</taxon>
        <taxon>Lyophyllaceae</taxon>
        <taxon>Tricholomella</taxon>
    </lineage>
</organism>
<feature type="compositionally biased region" description="Low complexity" evidence="1">
    <location>
        <begin position="13"/>
        <end position="35"/>
    </location>
</feature>
<feature type="region of interest" description="Disordered" evidence="1">
    <location>
        <begin position="1"/>
        <end position="35"/>
    </location>
</feature>
<feature type="transmembrane region" description="Helical" evidence="2">
    <location>
        <begin position="267"/>
        <end position="288"/>
    </location>
</feature>
<protein>
    <submittedName>
        <fullName evidence="3">Uncharacterized protein</fullName>
    </submittedName>
</protein>
<keyword evidence="2" id="KW-1133">Transmembrane helix</keyword>
<reference evidence="3 4" key="1">
    <citation type="journal article" date="2020" name="ISME J.">
        <title>Uncovering the hidden diversity of litter-decomposition mechanisms in mushroom-forming fungi.</title>
        <authorList>
            <person name="Floudas D."/>
            <person name="Bentzer J."/>
            <person name="Ahren D."/>
            <person name="Johansson T."/>
            <person name="Persson P."/>
            <person name="Tunlid A."/>
        </authorList>
    </citation>
    <scope>NUCLEOTIDE SEQUENCE [LARGE SCALE GENOMIC DNA]</scope>
    <source>
        <strain evidence="3 4">CBS 661.87</strain>
    </source>
</reference>
<keyword evidence="4" id="KW-1185">Reference proteome</keyword>
<evidence type="ECO:0000256" key="2">
    <source>
        <dbReference type="SAM" id="Phobius"/>
    </source>
</evidence>
<evidence type="ECO:0000313" key="4">
    <source>
        <dbReference type="Proteomes" id="UP000565441"/>
    </source>
</evidence>
<feature type="transmembrane region" description="Helical" evidence="2">
    <location>
        <begin position="85"/>
        <end position="106"/>
    </location>
</feature>
<gene>
    <name evidence="3" type="ORF">D9615_003049</name>
</gene>
<evidence type="ECO:0000313" key="3">
    <source>
        <dbReference type="EMBL" id="KAF5382499.1"/>
    </source>
</evidence>
<dbReference type="AlphaFoldDB" id="A0A8H5HFQ5"/>
<dbReference type="Proteomes" id="UP000565441">
    <property type="component" value="Unassembled WGS sequence"/>
</dbReference>
<feature type="transmembrane region" description="Helical" evidence="2">
    <location>
        <begin position="309"/>
        <end position="329"/>
    </location>
</feature>
<feature type="transmembrane region" description="Helical" evidence="2">
    <location>
        <begin position="413"/>
        <end position="436"/>
    </location>
</feature>
<sequence>MVWGNPPPPLTSSPPRRLSTSSVSSSDSSCSSPRLSALDSSSALILVHDEDDEISPFHFDSDDDEDDHTSQFDVRTPSTPPLGPTLVLLYLLVPYLKLGAMFLPHTETPLKYGLPSLFAFAGLAAFARQILYMLSRYTRTAELEDVILDICAKGRGRERRRSILRSITRAGTGGLRVLLATVYLRESVQVLLPLLSNSKSTALRLGLTAILAFAILPLSFAQSLGSKRLIFTTSLSVVTYIAWLACIVYAYVHRYPLANSGWLRTGTLWQGIIAVAFAFTSSSTLSLYSSLRGSYHPVTTTKTSKFRSFKALSVISITLAILLTLPLVVFSANPHVPATLTTPRPPALFIIPILNAATLLLGIPALIVTTPTLPIPDRIRHSSTIPVSRTLLSILVTALALVPAKVSTVFSDILLLCALTSTYFLPALLHVVAHFFRRPLAIVVPQVPGTPAPGSQSPADELLLRKERALQKKQFRKRIVWDLGVWLLLVGGGAGFVTAIGRVAGQW</sequence>